<name>A0ABP9B5X0_9MICC</name>
<comment type="caution">
    <text evidence="2">The sequence shown here is derived from an EMBL/GenBank/DDBJ whole genome shotgun (WGS) entry which is preliminary data.</text>
</comment>
<dbReference type="PROSITE" id="PS51186">
    <property type="entry name" value="GNAT"/>
    <property type="match status" value="1"/>
</dbReference>
<gene>
    <name evidence="2" type="ORF">GCM10023352_04460</name>
</gene>
<accession>A0ABP9B5X0</accession>
<feature type="domain" description="N-acetyltransferase" evidence="1">
    <location>
        <begin position="9"/>
        <end position="202"/>
    </location>
</feature>
<evidence type="ECO:0000313" key="3">
    <source>
        <dbReference type="Proteomes" id="UP001500187"/>
    </source>
</evidence>
<dbReference type="InterPro" id="IPR000182">
    <property type="entry name" value="GNAT_dom"/>
</dbReference>
<protein>
    <submittedName>
        <fullName evidence="2">GNAT family N-acetyltransferase</fullName>
    </submittedName>
</protein>
<dbReference type="PANTHER" id="PTHR42791">
    <property type="entry name" value="GNAT FAMILY ACETYLTRANSFERASE"/>
    <property type="match status" value="1"/>
</dbReference>
<dbReference type="Proteomes" id="UP001500187">
    <property type="component" value="Unassembled WGS sequence"/>
</dbReference>
<reference evidence="3" key="1">
    <citation type="journal article" date="2019" name="Int. J. Syst. Evol. Microbiol.">
        <title>The Global Catalogue of Microorganisms (GCM) 10K type strain sequencing project: providing services to taxonomists for standard genome sequencing and annotation.</title>
        <authorList>
            <consortium name="The Broad Institute Genomics Platform"/>
            <consortium name="The Broad Institute Genome Sequencing Center for Infectious Disease"/>
            <person name="Wu L."/>
            <person name="Ma J."/>
        </authorList>
    </citation>
    <scope>NUCLEOTIDE SEQUENCE [LARGE SCALE GENOMIC DNA]</scope>
    <source>
        <strain evidence="3">JCM 18541</strain>
    </source>
</reference>
<organism evidence="2 3">
    <name type="scientific">Rothia endophytica</name>
    <dbReference type="NCBI Taxonomy" id="1324766"/>
    <lineage>
        <taxon>Bacteria</taxon>
        <taxon>Bacillati</taxon>
        <taxon>Actinomycetota</taxon>
        <taxon>Actinomycetes</taxon>
        <taxon>Micrococcales</taxon>
        <taxon>Micrococcaceae</taxon>
        <taxon>Rothia</taxon>
    </lineage>
</organism>
<dbReference type="EMBL" id="BAABKP010000001">
    <property type="protein sequence ID" value="GAA4789631.1"/>
    <property type="molecule type" value="Genomic_DNA"/>
</dbReference>
<dbReference type="Gene3D" id="3.40.630.30">
    <property type="match status" value="1"/>
</dbReference>
<dbReference type="Pfam" id="PF13508">
    <property type="entry name" value="Acetyltransf_7"/>
    <property type="match status" value="1"/>
</dbReference>
<dbReference type="InterPro" id="IPR016181">
    <property type="entry name" value="Acyl_CoA_acyltransferase"/>
</dbReference>
<dbReference type="RefSeq" id="WP_345444228.1">
    <property type="nucleotide sequence ID" value="NZ_BAABKP010000001.1"/>
</dbReference>
<evidence type="ECO:0000313" key="2">
    <source>
        <dbReference type="EMBL" id="GAA4789631.1"/>
    </source>
</evidence>
<keyword evidence="3" id="KW-1185">Reference proteome</keyword>
<sequence>MAEENRYTFTVRQATEADWPGVIDALTSAFEHDPVMNNVMGGDGKSQKVRDLFGFQIRHTYGPKGTIDVAVTEEGKILGAALWISPEGQKGGLIDEIRALPEYAKVLGAGLLRAAIVDLKLLAARPKFPHWLLYTIGVHEDARGHSIGSHLLDFRRFQLGELPAYLEASTYRSAKLYAQHGFVELFRFKSGKPVLGMLHPAPVTQVSKNNPAGR</sequence>
<evidence type="ECO:0000259" key="1">
    <source>
        <dbReference type="PROSITE" id="PS51186"/>
    </source>
</evidence>
<dbReference type="PANTHER" id="PTHR42791:SF1">
    <property type="entry name" value="N-ACETYLTRANSFERASE DOMAIN-CONTAINING PROTEIN"/>
    <property type="match status" value="1"/>
</dbReference>
<proteinExistence type="predicted"/>
<dbReference type="InterPro" id="IPR052523">
    <property type="entry name" value="Trichothecene_AcTrans"/>
</dbReference>
<dbReference type="SUPFAM" id="SSF55729">
    <property type="entry name" value="Acyl-CoA N-acyltransferases (Nat)"/>
    <property type="match status" value="1"/>
</dbReference>